<evidence type="ECO:0000313" key="2">
    <source>
        <dbReference type="Proteomes" id="UP001059663"/>
    </source>
</evidence>
<accession>A0AC61U2S3</accession>
<reference evidence="1" key="1">
    <citation type="submission" date="2021-11" db="EMBL/GenBank/DDBJ databases">
        <title>Study of the species diversity of bacterial strains isolated from a unique natural object - Shulgan-Tash cave (Bashkiria).</title>
        <authorList>
            <person name="Sazanova A.L."/>
            <person name="Chirak E.R."/>
            <person name="Safronova V.I."/>
        </authorList>
    </citation>
    <scope>NUCLEOTIDE SEQUENCE</scope>
    <source>
        <strain evidence="1">P1</strain>
    </source>
</reference>
<protein>
    <submittedName>
        <fullName evidence="1">Uncharacterized protein</fullName>
    </submittedName>
</protein>
<dbReference type="Proteomes" id="UP001059663">
    <property type="component" value="Chromosome"/>
</dbReference>
<name>A0AC61U2S3_9MICO</name>
<dbReference type="EMBL" id="CP087977">
    <property type="protein sequence ID" value="UUZ44308.1"/>
    <property type="molecule type" value="Genomic_DNA"/>
</dbReference>
<organism evidence="1 2">
    <name type="scientific">Janibacter limosus</name>
    <dbReference type="NCBI Taxonomy" id="53458"/>
    <lineage>
        <taxon>Bacteria</taxon>
        <taxon>Bacillati</taxon>
        <taxon>Actinomycetota</taxon>
        <taxon>Actinomycetes</taxon>
        <taxon>Micrococcales</taxon>
        <taxon>Intrasporangiaceae</taxon>
        <taxon>Janibacter</taxon>
    </lineage>
</organism>
<sequence>MKPSQMSSCSPEVLVSLRRSGWAACMKEGWRLPGVAAAMAASIVGVGSKAT</sequence>
<gene>
    <name evidence="1" type="ORF">LP422_17800</name>
</gene>
<evidence type="ECO:0000313" key="1">
    <source>
        <dbReference type="EMBL" id="UUZ44308.1"/>
    </source>
</evidence>
<proteinExistence type="predicted"/>